<keyword evidence="2" id="KW-0690">Ribosome biogenesis</keyword>
<dbReference type="GO" id="GO:0005524">
    <property type="term" value="F:ATP binding"/>
    <property type="evidence" value="ECO:0007669"/>
    <property type="project" value="UniProtKB-KW"/>
</dbReference>
<evidence type="ECO:0000256" key="8">
    <source>
        <dbReference type="ARBA" id="ARBA00023242"/>
    </source>
</evidence>
<feature type="compositionally biased region" description="Basic residues" evidence="12">
    <location>
        <begin position="11"/>
        <end position="29"/>
    </location>
</feature>
<keyword evidence="8" id="KW-0539">Nucleus</keyword>
<evidence type="ECO:0000256" key="6">
    <source>
        <dbReference type="ARBA" id="ARBA00022840"/>
    </source>
</evidence>
<dbReference type="Gene3D" id="3.40.50.300">
    <property type="entry name" value="P-loop containing nucleotide triphosphate hydrolases"/>
    <property type="match status" value="1"/>
</dbReference>
<feature type="region of interest" description="Disordered" evidence="12">
    <location>
        <begin position="984"/>
        <end position="1013"/>
    </location>
</feature>
<keyword evidence="7" id="KW-0342">GTP-binding</keyword>
<dbReference type="GO" id="GO:0005525">
    <property type="term" value="F:GTP binding"/>
    <property type="evidence" value="ECO:0007669"/>
    <property type="project" value="UniProtKB-KW"/>
</dbReference>
<comment type="similarity">
    <text evidence="10">Belongs to the TRAFAC class translation factor GTPase superfamily. Bms1-like GTPase family. BMS1 subfamily.</text>
</comment>
<feature type="region of interest" description="Disordered" evidence="12">
    <location>
        <begin position="574"/>
        <end position="635"/>
    </location>
</feature>
<evidence type="ECO:0000256" key="4">
    <source>
        <dbReference type="ARBA" id="ARBA00022741"/>
    </source>
</evidence>
<dbReference type="SMART" id="SM00785">
    <property type="entry name" value="AARP2CN"/>
    <property type="match status" value="1"/>
</dbReference>
<dbReference type="SUPFAM" id="SSF52540">
    <property type="entry name" value="P-loop containing nucleoside triphosphate hydrolases"/>
    <property type="match status" value="1"/>
</dbReference>
<evidence type="ECO:0000256" key="2">
    <source>
        <dbReference type="ARBA" id="ARBA00022517"/>
    </source>
</evidence>
<dbReference type="GO" id="GO:0003924">
    <property type="term" value="F:GTPase activity"/>
    <property type="evidence" value="ECO:0007669"/>
    <property type="project" value="TreeGrafter"/>
</dbReference>
<sequence length="1095" mass="125859">MAPTLGDQEHKKHKESTRGGKIKKKKLLDKRHGVKPEPQPSTNNKKGRTFKSSVRARAAIKRSADLSEKRKHVPIVDRTPVEPPPVLVAIVGPSKVGKSTLLRCIVKHYVHQNLTQINGPITIVTGKSRRVTFVEVKNDINDMIDIAKVADLVLLMVDASYGFEMEHFEFINICQTHGMPRIMGILSHLDLIKKKEKLKTVKKDLKHRFWTEVYQGAKLFYLSGIVNETYLRNEVKNLARFISVMKFRPILWRAAHPYVYCDRYEDLTDPEILRENPKANRKISLYGWVRGSYLKHGSAVHIPGVGDYRVKEVSALPDPCPLPTKNKRTRSLNEKERVIYAPMSGLGGIVYDKDAVYIDTGGAQSFRGKKRRNELVEALEGLKEGIDDKIDKNSVKLLSASAPLTEFADDDEDSEDEEEMDDEDMDEEESDFEGEEEDEEEEESDDEEIIHGHRIQRLGQSTDWSGLVEKATSLYNPSKRKNVNWARLVYDDEGFESGNADDSDGEDVTLGGGLFKVKDRSHEQKSVEHQEDGINCYRSFPSTVFLVELDWTNEEVRASIKDLFVTGKWDEDDDEAKELRDDLGEDDDFDGDDDDDDDLDMDLDDADEGEGAEEEDEKPKKSMLEEEEQAATERRKAYKEKLKEQFNAEYDETNTAYNNLKEELEQQSKLNKSVFENLDEEQRQQLEGFRPGIYVRVEFENVPTEFIDHFDPTSPYIIGGLLAGEQKVGCVQTRVKRHRWYDRILKSNDPLIVSCGWRRFQSMFIYSIQDHNMRQRFLKYTPEHMFCHGVYYGPYTAQNMGFIAVQSVDERTKGYRIAASGVILNMDPNIQIEKKLKLVGAPTEIHKKTAFIKGMFNSALEVAKFEGAAIRTVSGIRGQVKKAIREPAGAFRATFEDKILMRDIVFLRSWVTVPIRPFYETVTNRLIPADEKWVGMKTTGRLRFERGVEIEHKKDSMYTEIERTPYAEAPLVVPKLLQKELPFRFKPKNEQSTAPEERGKKKSTGVSKLEQKHTAVILEPQESRIHDLMNVLRTVHKDRTEKLRKQMDERVAKHKKQMDFIEGKRSEKRKADKKAVCRVLSKREQRKINSAMSSL</sequence>
<dbReference type="InterPro" id="IPR030387">
    <property type="entry name" value="G_Bms1/Tsr1_dom"/>
</dbReference>
<evidence type="ECO:0000256" key="12">
    <source>
        <dbReference type="SAM" id="MobiDB-lite"/>
    </source>
</evidence>
<dbReference type="GO" id="GO:0030686">
    <property type="term" value="C:90S preribosome"/>
    <property type="evidence" value="ECO:0007669"/>
    <property type="project" value="TreeGrafter"/>
</dbReference>
<dbReference type="InterPro" id="IPR012948">
    <property type="entry name" value="AARP2CN"/>
</dbReference>
<feature type="compositionally biased region" description="Acidic residues" evidence="12">
    <location>
        <begin position="583"/>
        <end position="616"/>
    </location>
</feature>
<dbReference type="InterPro" id="IPR027417">
    <property type="entry name" value="P-loop_NTPase"/>
</dbReference>
<keyword evidence="3" id="KW-0597">Phosphoprotein</keyword>
<feature type="region of interest" description="Disordered" evidence="12">
    <location>
        <begin position="496"/>
        <end position="531"/>
    </location>
</feature>
<feature type="compositionally biased region" description="Basic and acidic residues" evidence="12">
    <location>
        <begin position="984"/>
        <end position="999"/>
    </location>
</feature>
<comment type="subcellular location">
    <subcellularLocation>
        <location evidence="1">Nucleus</location>
        <location evidence="1">Nucleolus</location>
    </subcellularLocation>
</comment>
<dbReference type="Pfam" id="PF22298">
    <property type="entry name" value="Tsr1_G-like"/>
    <property type="match status" value="1"/>
</dbReference>
<feature type="domain" description="Bms1-type G" evidence="13">
    <location>
        <begin position="84"/>
        <end position="248"/>
    </location>
</feature>
<proteinExistence type="inferred from homology"/>
<evidence type="ECO:0000256" key="7">
    <source>
        <dbReference type="ARBA" id="ARBA00023134"/>
    </source>
</evidence>
<dbReference type="Proteomes" id="UP000095287">
    <property type="component" value="Unplaced"/>
</dbReference>
<dbReference type="GO" id="GO:0034511">
    <property type="term" value="F:U3 snoRNA binding"/>
    <property type="evidence" value="ECO:0007669"/>
    <property type="project" value="TreeGrafter"/>
</dbReference>
<name>A0A1I8AT64_9BILA</name>
<keyword evidence="5" id="KW-0378">Hydrolase</keyword>
<feature type="region of interest" description="Disordered" evidence="12">
    <location>
        <begin position="402"/>
        <end position="456"/>
    </location>
</feature>
<dbReference type="AlphaFoldDB" id="A0A1I8AT64"/>
<evidence type="ECO:0000256" key="11">
    <source>
        <dbReference type="SAM" id="Coils"/>
    </source>
</evidence>
<dbReference type="SMART" id="SM01362">
    <property type="entry name" value="DUF663"/>
    <property type="match status" value="1"/>
</dbReference>
<evidence type="ECO:0000256" key="9">
    <source>
        <dbReference type="ARBA" id="ARBA00049117"/>
    </source>
</evidence>
<comment type="catalytic activity">
    <reaction evidence="9">
        <text>GTP + H2O = GDP + phosphate + H(+)</text>
        <dbReference type="Rhea" id="RHEA:19669"/>
        <dbReference type="ChEBI" id="CHEBI:15377"/>
        <dbReference type="ChEBI" id="CHEBI:15378"/>
        <dbReference type="ChEBI" id="CHEBI:37565"/>
        <dbReference type="ChEBI" id="CHEBI:43474"/>
        <dbReference type="ChEBI" id="CHEBI:58189"/>
    </reaction>
    <physiologicalReaction direction="left-to-right" evidence="9">
        <dbReference type="Rhea" id="RHEA:19670"/>
    </physiologicalReaction>
</comment>
<dbReference type="GO" id="GO:0032040">
    <property type="term" value="C:small-subunit processome"/>
    <property type="evidence" value="ECO:0007669"/>
    <property type="project" value="UniProtKB-ARBA"/>
</dbReference>
<evidence type="ECO:0000313" key="14">
    <source>
        <dbReference type="Proteomes" id="UP000095287"/>
    </source>
</evidence>
<accession>A0A1I8AT64</accession>
<feature type="compositionally biased region" description="Basic and acidic residues" evidence="12">
    <location>
        <begin position="516"/>
        <end position="531"/>
    </location>
</feature>
<feature type="region of interest" description="Disordered" evidence="12">
    <location>
        <begin position="1"/>
        <end position="54"/>
    </location>
</feature>
<evidence type="ECO:0000256" key="3">
    <source>
        <dbReference type="ARBA" id="ARBA00022553"/>
    </source>
</evidence>
<dbReference type="InterPro" id="IPR037875">
    <property type="entry name" value="Bms1_N"/>
</dbReference>
<dbReference type="PROSITE" id="PS51714">
    <property type="entry name" value="G_BMS1"/>
    <property type="match status" value="1"/>
</dbReference>
<evidence type="ECO:0000259" key="13">
    <source>
        <dbReference type="PROSITE" id="PS51714"/>
    </source>
</evidence>
<dbReference type="InterPro" id="IPR039761">
    <property type="entry name" value="Bms1/Tsr1"/>
</dbReference>
<protein>
    <submittedName>
        <fullName evidence="15">Bms1-type G domain-containing protein</fullName>
    </submittedName>
</protein>
<reference evidence="15" key="1">
    <citation type="submission" date="2016-11" db="UniProtKB">
        <authorList>
            <consortium name="WormBaseParasite"/>
        </authorList>
    </citation>
    <scope>IDENTIFICATION</scope>
</reference>
<dbReference type="GO" id="GO:0000479">
    <property type="term" value="P:endonucleolytic cleavage of tricistronic rRNA transcript (SSU-rRNA, 5.8S rRNA, LSU-rRNA)"/>
    <property type="evidence" value="ECO:0007669"/>
    <property type="project" value="TreeGrafter"/>
</dbReference>
<feature type="compositionally biased region" description="Acidic residues" evidence="12">
    <location>
        <begin position="407"/>
        <end position="448"/>
    </location>
</feature>
<dbReference type="CDD" id="cd01882">
    <property type="entry name" value="BMS1"/>
    <property type="match status" value="1"/>
</dbReference>
<keyword evidence="14" id="KW-1185">Reference proteome</keyword>
<organism evidence="14 15">
    <name type="scientific">Steinernema glaseri</name>
    <dbReference type="NCBI Taxonomy" id="37863"/>
    <lineage>
        <taxon>Eukaryota</taxon>
        <taxon>Metazoa</taxon>
        <taxon>Ecdysozoa</taxon>
        <taxon>Nematoda</taxon>
        <taxon>Chromadorea</taxon>
        <taxon>Rhabditida</taxon>
        <taxon>Tylenchina</taxon>
        <taxon>Panagrolaimomorpha</taxon>
        <taxon>Strongyloidoidea</taxon>
        <taxon>Steinernematidae</taxon>
        <taxon>Steinernema</taxon>
    </lineage>
</organism>
<keyword evidence="11" id="KW-0175">Coiled coil</keyword>
<dbReference type="PANTHER" id="PTHR12858">
    <property type="entry name" value="RIBOSOME BIOGENESIS PROTEIN"/>
    <property type="match status" value="1"/>
</dbReference>
<keyword evidence="4" id="KW-0547">Nucleotide-binding</keyword>
<evidence type="ECO:0000313" key="15">
    <source>
        <dbReference type="WBParaSite" id="L893_g922.t1"/>
    </source>
</evidence>
<dbReference type="GO" id="GO:0000462">
    <property type="term" value="P:maturation of SSU-rRNA from tricistronic rRNA transcript (SSU-rRNA, 5.8S rRNA, LSU-rRNA)"/>
    <property type="evidence" value="ECO:0007669"/>
    <property type="project" value="TreeGrafter"/>
</dbReference>
<keyword evidence="6" id="KW-0067">ATP-binding</keyword>
<dbReference type="Pfam" id="PF08142">
    <property type="entry name" value="AARP2CN"/>
    <property type="match status" value="1"/>
</dbReference>
<dbReference type="FunFam" id="3.40.50.300:FF:000105">
    <property type="entry name" value="BMS1 ribosome biogenesis factor"/>
    <property type="match status" value="1"/>
</dbReference>
<dbReference type="WBParaSite" id="L893_g922.t1">
    <property type="protein sequence ID" value="L893_g922.t1"/>
    <property type="gene ID" value="L893_g922"/>
</dbReference>
<dbReference type="Pfam" id="PF04950">
    <property type="entry name" value="RIBIOP_C"/>
    <property type="match status" value="1"/>
</dbReference>
<evidence type="ECO:0000256" key="1">
    <source>
        <dbReference type="ARBA" id="ARBA00004604"/>
    </source>
</evidence>
<feature type="coiled-coil region" evidence="11">
    <location>
        <begin position="1037"/>
        <end position="1064"/>
    </location>
</feature>
<dbReference type="GO" id="GO:0005654">
    <property type="term" value="C:nucleoplasm"/>
    <property type="evidence" value="ECO:0007669"/>
    <property type="project" value="UniProtKB-ARBA"/>
</dbReference>
<evidence type="ECO:0000256" key="10">
    <source>
        <dbReference type="ARBA" id="ARBA00061391"/>
    </source>
</evidence>
<feature type="compositionally biased region" description="Acidic residues" evidence="12">
    <location>
        <begin position="496"/>
        <end position="507"/>
    </location>
</feature>
<dbReference type="PANTHER" id="PTHR12858:SF2">
    <property type="entry name" value="RIBOSOME BIOGENESIS PROTEIN BMS1 HOMOLOG"/>
    <property type="match status" value="1"/>
</dbReference>
<dbReference type="InterPro" id="IPR007034">
    <property type="entry name" value="BMS1_TSR1_C"/>
</dbReference>
<evidence type="ECO:0000256" key="5">
    <source>
        <dbReference type="ARBA" id="ARBA00022801"/>
    </source>
</evidence>